<keyword evidence="2" id="KW-1185">Reference proteome</keyword>
<evidence type="ECO:0000313" key="1">
    <source>
        <dbReference type="EMBL" id="KAF2468094.1"/>
    </source>
</evidence>
<reference evidence="1" key="1">
    <citation type="journal article" date="2020" name="Stud. Mycol.">
        <title>101 Dothideomycetes genomes: a test case for predicting lifestyles and emergence of pathogens.</title>
        <authorList>
            <person name="Haridas S."/>
            <person name="Albert R."/>
            <person name="Binder M."/>
            <person name="Bloem J."/>
            <person name="Labutti K."/>
            <person name="Salamov A."/>
            <person name="Andreopoulos B."/>
            <person name="Baker S."/>
            <person name="Barry K."/>
            <person name="Bills G."/>
            <person name="Bluhm B."/>
            <person name="Cannon C."/>
            <person name="Castanera R."/>
            <person name="Culley D."/>
            <person name="Daum C."/>
            <person name="Ezra D."/>
            <person name="Gonzalez J."/>
            <person name="Henrissat B."/>
            <person name="Kuo A."/>
            <person name="Liang C."/>
            <person name="Lipzen A."/>
            <person name="Lutzoni F."/>
            <person name="Magnuson J."/>
            <person name="Mondo S."/>
            <person name="Nolan M."/>
            <person name="Ohm R."/>
            <person name="Pangilinan J."/>
            <person name="Park H.-J."/>
            <person name="Ramirez L."/>
            <person name="Alfaro M."/>
            <person name="Sun H."/>
            <person name="Tritt A."/>
            <person name="Yoshinaga Y."/>
            <person name="Zwiers L.-H."/>
            <person name="Turgeon B."/>
            <person name="Goodwin S."/>
            <person name="Spatafora J."/>
            <person name="Crous P."/>
            <person name="Grigoriev I."/>
        </authorList>
    </citation>
    <scope>NUCLEOTIDE SEQUENCE</scope>
    <source>
        <strain evidence="1">ATCC 200398</strain>
    </source>
</reference>
<sequence>MRSLGISRRGPHAKLLHMVGGKPHAGAEDHEETAYNSTHVVPAMAMNEEDTTRSPESSSDEQQPAPTTLAVGMDEDFSKSPVSSDDERVPSPKHARSPKPNVEKKPARVTQMIEEPPRRSRKQPTKKLQAKKFHPPQPGSFTAGLEDKERSTSATREETGGSKKGNKGQDSHGSVGKRSAEEVGRLFSPFGFEHRPVKRPLIEPTPNLHARPPGASRTAYASQRNYGSGPSKGVSDTASGLVSKTTTAKNRKKPKTYTTKKPEPTPDPGDDPESEDSETLDLNPKTKSHAQKKVKEDHGSDSEVSCVTLNITAAKSPKGKSRNAKDAKVGKSNQASSPAKPARPKLLETLSSYGLNPLSSGTPNTELSSLRSFISNAPQESLQHLEKYLADQQDLELSSQQSRCPLCHEPISESYLADFEMAHPQMTPRDQRRFCHEHKKQRAMEQYTEKRYPNIDWENFTDRIQKHFPRLEAVLTDTTLDPSHYRQVHADKVSEGKERTALSLAASDKILESTTGYYGTRGARAMMEAITTHFSDLIRECMINDQVVSFGGIGNFVQRVLVPELSCCLVMEDFGCGDEQARAIVEESGECGAFVNEEVMDRVVVVEESEDEGD</sequence>
<gene>
    <name evidence="1" type="ORF">BDR25DRAFT_265682</name>
</gene>
<dbReference type="Proteomes" id="UP000799755">
    <property type="component" value="Unassembled WGS sequence"/>
</dbReference>
<dbReference type="EMBL" id="MU003517">
    <property type="protein sequence ID" value="KAF2468094.1"/>
    <property type="molecule type" value="Genomic_DNA"/>
</dbReference>
<proteinExistence type="predicted"/>
<protein>
    <submittedName>
        <fullName evidence="1">Uncharacterized protein</fullName>
    </submittedName>
</protein>
<accession>A0ACB6QM57</accession>
<organism evidence="1 2">
    <name type="scientific">Lindgomyces ingoldianus</name>
    <dbReference type="NCBI Taxonomy" id="673940"/>
    <lineage>
        <taxon>Eukaryota</taxon>
        <taxon>Fungi</taxon>
        <taxon>Dikarya</taxon>
        <taxon>Ascomycota</taxon>
        <taxon>Pezizomycotina</taxon>
        <taxon>Dothideomycetes</taxon>
        <taxon>Pleosporomycetidae</taxon>
        <taxon>Pleosporales</taxon>
        <taxon>Lindgomycetaceae</taxon>
        <taxon>Lindgomyces</taxon>
    </lineage>
</organism>
<name>A0ACB6QM57_9PLEO</name>
<evidence type="ECO:0000313" key="2">
    <source>
        <dbReference type="Proteomes" id="UP000799755"/>
    </source>
</evidence>
<comment type="caution">
    <text evidence="1">The sequence shown here is derived from an EMBL/GenBank/DDBJ whole genome shotgun (WGS) entry which is preliminary data.</text>
</comment>